<sequence>MMAYSSTMQAAKRAAAYRTDAMPFSSRSSFTMPAACMGMTAATGTMILGIGTGVLTSVSLFILVLSVLSLLVSLVVLISLLLTCLTGLVGLESLVGLTKMLATSTVQGD</sequence>
<gene>
    <name evidence="2" type="ORF">KSF_059190</name>
</gene>
<feature type="transmembrane region" description="Helical" evidence="1">
    <location>
        <begin position="61"/>
        <end position="91"/>
    </location>
</feature>
<protein>
    <submittedName>
        <fullName evidence="2">Uncharacterized protein</fullName>
    </submittedName>
</protein>
<keyword evidence="1" id="KW-0472">Membrane</keyword>
<reference evidence="2" key="1">
    <citation type="submission" date="2020-10" db="EMBL/GenBank/DDBJ databases">
        <title>Taxonomic study of unclassified bacteria belonging to the class Ktedonobacteria.</title>
        <authorList>
            <person name="Yabe S."/>
            <person name="Wang C.M."/>
            <person name="Zheng Y."/>
            <person name="Sakai Y."/>
            <person name="Cavaletti L."/>
            <person name="Monciardini P."/>
            <person name="Donadio S."/>
        </authorList>
    </citation>
    <scope>NUCLEOTIDE SEQUENCE</scope>
    <source>
        <strain evidence="2">ID150040</strain>
    </source>
</reference>
<comment type="caution">
    <text evidence="2">The sequence shown here is derived from an EMBL/GenBank/DDBJ whole genome shotgun (WGS) entry which is preliminary data.</text>
</comment>
<dbReference type="Proteomes" id="UP000597444">
    <property type="component" value="Unassembled WGS sequence"/>
</dbReference>
<accession>A0A8J3IV79</accession>
<evidence type="ECO:0000313" key="2">
    <source>
        <dbReference type="EMBL" id="GHO95871.1"/>
    </source>
</evidence>
<proteinExistence type="predicted"/>
<keyword evidence="1" id="KW-1133">Transmembrane helix</keyword>
<organism evidence="2 3">
    <name type="scientific">Reticulibacter mediterranei</name>
    <dbReference type="NCBI Taxonomy" id="2778369"/>
    <lineage>
        <taxon>Bacteria</taxon>
        <taxon>Bacillati</taxon>
        <taxon>Chloroflexota</taxon>
        <taxon>Ktedonobacteria</taxon>
        <taxon>Ktedonobacterales</taxon>
        <taxon>Reticulibacteraceae</taxon>
        <taxon>Reticulibacter</taxon>
    </lineage>
</organism>
<evidence type="ECO:0000256" key="1">
    <source>
        <dbReference type="SAM" id="Phobius"/>
    </source>
</evidence>
<keyword evidence="3" id="KW-1185">Reference proteome</keyword>
<keyword evidence="1" id="KW-0812">Transmembrane</keyword>
<dbReference type="EMBL" id="BNJK01000001">
    <property type="protein sequence ID" value="GHO95871.1"/>
    <property type="molecule type" value="Genomic_DNA"/>
</dbReference>
<dbReference type="AlphaFoldDB" id="A0A8J3IV79"/>
<name>A0A8J3IV79_9CHLR</name>
<evidence type="ECO:0000313" key="3">
    <source>
        <dbReference type="Proteomes" id="UP000597444"/>
    </source>
</evidence>